<evidence type="ECO:0000256" key="4">
    <source>
        <dbReference type="ARBA" id="ARBA00022692"/>
    </source>
</evidence>
<evidence type="ECO:0000256" key="10">
    <source>
        <dbReference type="PROSITE-ProRule" id="PRU01360"/>
    </source>
</evidence>
<dbReference type="PANTHER" id="PTHR30069">
    <property type="entry name" value="TONB-DEPENDENT OUTER MEMBRANE RECEPTOR"/>
    <property type="match status" value="1"/>
</dbReference>
<keyword evidence="6 11" id="KW-0798">TonB box</keyword>
<dbReference type="RefSeq" id="WP_021718605.1">
    <property type="nucleotide sequence ID" value="NZ_DBFVTM010000004.1"/>
</dbReference>
<dbReference type="InterPro" id="IPR012910">
    <property type="entry name" value="Plug_dom"/>
</dbReference>
<dbReference type="PANTHER" id="PTHR30069:SF29">
    <property type="entry name" value="HEMOGLOBIN AND HEMOGLOBIN-HAPTOGLOBIN-BINDING PROTEIN 1-RELATED"/>
    <property type="match status" value="1"/>
</dbReference>
<dbReference type="GO" id="GO:0009279">
    <property type="term" value="C:cell outer membrane"/>
    <property type="evidence" value="ECO:0007669"/>
    <property type="project" value="UniProtKB-SubCell"/>
</dbReference>
<evidence type="ECO:0000256" key="6">
    <source>
        <dbReference type="ARBA" id="ARBA00023077"/>
    </source>
</evidence>
<reference evidence="14" key="1">
    <citation type="submission" date="2012-11" db="EMBL/GenBank/DDBJ databases">
        <title>Dependencies among metagenomic species, viruses, plasmids and units of genetic variation.</title>
        <authorList>
            <person name="Nielsen H.B."/>
            <person name="Almeida M."/>
            <person name="Juncker A.S."/>
            <person name="Rasmussen S."/>
            <person name="Li J."/>
            <person name="Sunagawa S."/>
            <person name="Plichta D."/>
            <person name="Gautier L."/>
            <person name="Le Chatelier E."/>
            <person name="Peletier E."/>
            <person name="Bonde I."/>
            <person name="Nielsen T."/>
            <person name="Manichanh C."/>
            <person name="Arumugam M."/>
            <person name="Batto J."/>
            <person name="Santos M.B.Q.D."/>
            <person name="Blom N."/>
            <person name="Borruel N."/>
            <person name="Burgdorf K.S."/>
            <person name="Boumezbeur F."/>
            <person name="Casellas F."/>
            <person name="Dore J."/>
            <person name="Guarner F."/>
            <person name="Hansen T."/>
            <person name="Hildebrand F."/>
            <person name="Kaas R.S."/>
            <person name="Kennedy S."/>
            <person name="Kristiansen K."/>
            <person name="Kultima J.R."/>
            <person name="Leonard P."/>
            <person name="Levenez F."/>
            <person name="Lund O."/>
            <person name="Moumen B."/>
            <person name="Le Paslier D."/>
            <person name="Pons N."/>
            <person name="Pedersen O."/>
            <person name="Prifti E."/>
            <person name="Qin J."/>
            <person name="Raes J."/>
            <person name="Tap J."/>
            <person name="Tims S."/>
            <person name="Ussery D.W."/>
            <person name="Yamada T."/>
            <person name="MetaHit consortium"/>
            <person name="Renault P."/>
            <person name="Sicheritz-Ponten T."/>
            <person name="Bork P."/>
            <person name="Wang J."/>
            <person name="Brunak S."/>
            <person name="Ehrlich S.D."/>
        </authorList>
    </citation>
    <scope>NUCLEOTIDE SEQUENCE [LARGE SCALE GENOMIC DNA]</scope>
</reference>
<dbReference type="STRING" id="1262914.BN533_01705"/>
<keyword evidence="9 10" id="KW-0998">Cell outer membrane</keyword>
<accession>R6IJK1</accession>
<dbReference type="Gene3D" id="2.40.170.20">
    <property type="entry name" value="TonB-dependent receptor, beta-barrel domain"/>
    <property type="match status" value="1"/>
</dbReference>
<keyword evidence="2 10" id="KW-0813">Transport</keyword>
<proteinExistence type="inferred from homology"/>
<dbReference type="HOGENOM" id="CLU_008287_18_0_9"/>
<gene>
    <name evidence="14" type="ORF">BN533_01705</name>
</gene>
<sequence>MSSGGGTVVHAEEPSQAFTLDPMVVTAQRMETRDLDTPAAVTVISSEEIKKSGAVNVDTLLAQQIGFNGMSYGPNGQEYGGSASRTKIRGLDKGTLVLVNGAPMNLLNYNAISNIPLDSIEKIEIVRGSNATLYGAEAMGGVINIITKKASGSAKTTISGTIGNYTDKWSVGHQNEYFSVYYDKDYYDEVNPQTRKFPYGEYASSSGSKKNNYNTLGKSRKESIFITGNIGKNLTLNYNHSKSDLNRFQITRSKAAADKLGTSYKYDDNRDTASLVYDDTSNKLKSVFSFNSRWFTSNQKKSNEKEFSVSGGSYKMFNITSDTQKGWSFNGDKDSLIAGIAIKRDFYQNYKYTFQKSDRTSLGLYTSYTHQFAPKFSATLGLRGEAINDFDTDQNVFLPQLQTLYKFNENLTWYTNIGKSFIMPAMNSQFYTTDKDAHNLKKSRGLKPQEGWTYETGMKKITNSSSLKLAVFNMDISNKFGWASEEELGIGTNTKAEIQINKGDFRNTGIEVEYTKLVGDNWRYNLGVTYSNPEINDSGEWVQDNARLQFVAGIGYQKNKFNAGLNYLFLGDRNDSYYHEVTSSGNRYYALPNRNIMNATLQYSADKNNSVALNFYNILDKKDVVNDYENYGLPFNWTLTYNYSF</sequence>
<evidence type="ECO:0000256" key="11">
    <source>
        <dbReference type="RuleBase" id="RU003357"/>
    </source>
</evidence>
<feature type="domain" description="TonB-dependent receptor-like beta-barrel" evidence="12">
    <location>
        <begin position="176"/>
        <end position="618"/>
    </location>
</feature>
<evidence type="ECO:0000259" key="12">
    <source>
        <dbReference type="Pfam" id="PF00593"/>
    </source>
</evidence>
<keyword evidence="8 14" id="KW-0675">Receptor</keyword>
<dbReference type="SUPFAM" id="SSF56935">
    <property type="entry name" value="Porins"/>
    <property type="match status" value="1"/>
</dbReference>
<protein>
    <submittedName>
        <fullName evidence="14">Putative colicin I receptor</fullName>
    </submittedName>
</protein>
<dbReference type="GO" id="GO:0044718">
    <property type="term" value="P:siderophore transmembrane transport"/>
    <property type="evidence" value="ECO:0007669"/>
    <property type="project" value="TreeGrafter"/>
</dbReference>
<dbReference type="Pfam" id="PF07715">
    <property type="entry name" value="Plug"/>
    <property type="match status" value="1"/>
</dbReference>
<accession>A0A3G9GZ39</accession>
<evidence type="ECO:0000256" key="9">
    <source>
        <dbReference type="ARBA" id="ARBA00023237"/>
    </source>
</evidence>
<dbReference type="InterPro" id="IPR036942">
    <property type="entry name" value="Beta-barrel_TonB_sf"/>
</dbReference>
<dbReference type="InterPro" id="IPR000531">
    <property type="entry name" value="Beta-barrel_TonB"/>
</dbReference>
<dbReference type="eggNOG" id="COG4771">
    <property type="taxonomic scope" value="Bacteria"/>
</dbReference>
<dbReference type="EMBL" id="CBDS010000087">
    <property type="protein sequence ID" value="CDB46649.1"/>
    <property type="molecule type" value="Genomic_DNA"/>
</dbReference>
<name>R6IJK1_9FIRM</name>
<evidence type="ECO:0000256" key="1">
    <source>
        <dbReference type="ARBA" id="ARBA00004571"/>
    </source>
</evidence>
<organism evidence="14">
    <name type="scientific">Phascolarctobacterium faecium</name>
    <dbReference type="NCBI Taxonomy" id="33025"/>
    <lineage>
        <taxon>Bacteria</taxon>
        <taxon>Bacillati</taxon>
        <taxon>Bacillota</taxon>
        <taxon>Negativicutes</taxon>
        <taxon>Acidaminococcales</taxon>
        <taxon>Acidaminococcaceae</taxon>
        <taxon>Phascolarctobacterium</taxon>
    </lineage>
</organism>
<dbReference type="InterPro" id="IPR039426">
    <property type="entry name" value="TonB-dep_rcpt-like"/>
</dbReference>
<dbReference type="AlphaFoldDB" id="R6IJK1"/>
<comment type="subcellular location">
    <subcellularLocation>
        <location evidence="1 10">Cell outer membrane</location>
        <topology evidence="1 10">Multi-pass membrane protein</topology>
    </subcellularLocation>
</comment>
<comment type="caution">
    <text evidence="14">The sequence shown here is derived from an EMBL/GenBank/DDBJ whole genome shotgun (WGS) entry which is preliminary data.</text>
</comment>
<evidence type="ECO:0000259" key="13">
    <source>
        <dbReference type="Pfam" id="PF07715"/>
    </source>
</evidence>
<evidence type="ECO:0000256" key="5">
    <source>
        <dbReference type="ARBA" id="ARBA00022729"/>
    </source>
</evidence>
<keyword evidence="3 10" id="KW-1134">Transmembrane beta strand</keyword>
<keyword evidence="7 10" id="KW-0472">Membrane</keyword>
<comment type="similarity">
    <text evidence="10 11">Belongs to the TonB-dependent receptor family.</text>
</comment>
<evidence type="ECO:0000313" key="14">
    <source>
        <dbReference type="EMBL" id="CDB46649.1"/>
    </source>
</evidence>
<dbReference type="GO" id="GO:0015344">
    <property type="term" value="F:siderophore uptake transmembrane transporter activity"/>
    <property type="evidence" value="ECO:0007669"/>
    <property type="project" value="TreeGrafter"/>
</dbReference>
<keyword evidence="4 10" id="KW-0812">Transmembrane</keyword>
<dbReference type="InterPro" id="IPR037066">
    <property type="entry name" value="Plug_dom_sf"/>
</dbReference>
<evidence type="ECO:0000256" key="8">
    <source>
        <dbReference type="ARBA" id="ARBA00023170"/>
    </source>
</evidence>
<evidence type="ECO:0000256" key="2">
    <source>
        <dbReference type="ARBA" id="ARBA00022448"/>
    </source>
</evidence>
<feature type="domain" description="TonB-dependent receptor plug" evidence="13">
    <location>
        <begin position="35"/>
        <end position="142"/>
    </location>
</feature>
<evidence type="ECO:0000256" key="3">
    <source>
        <dbReference type="ARBA" id="ARBA00022452"/>
    </source>
</evidence>
<dbReference type="Pfam" id="PF00593">
    <property type="entry name" value="TonB_dep_Rec_b-barrel"/>
    <property type="match status" value="1"/>
</dbReference>
<dbReference type="PROSITE" id="PS52016">
    <property type="entry name" value="TONB_DEPENDENT_REC_3"/>
    <property type="match status" value="1"/>
</dbReference>
<dbReference type="Gene3D" id="2.170.130.10">
    <property type="entry name" value="TonB-dependent receptor, plug domain"/>
    <property type="match status" value="1"/>
</dbReference>
<evidence type="ECO:0000256" key="7">
    <source>
        <dbReference type="ARBA" id="ARBA00023136"/>
    </source>
</evidence>
<keyword evidence="5" id="KW-0732">Signal</keyword>